<keyword evidence="4" id="KW-1185">Reference proteome</keyword>
<feature type="domain" description="Nephrocystin 3-like N-terminal" evidence="2">
    <location>
        <begin position="93"/>
        <end position="208"/>
    </location>
</feature>
<keyword evidence="1" id="KW-0677">Repeat</keyword>
<gene>
    <name evidence="3" type="ORF">N8I77_005510</name>
</gene>
<evidence type="ECO:0000259" key="2">
    <source>
        <dbReference type="Pfam" id="PF24883"/>
    </source>
</evidence>
<organism evidence="3 4">
    <name type="scientific">Phomopsis amygdali</name>
    <name type="common">Fusicoccum amygdali</name>
    <dbReference type="NCBI Taxonomy" id="1214568"/>
    <lineage>
        <taxon>Eukaryota</taxon>
        <taxon>Fungi</taxon>
        <taxon>Dikarya</taxon>
        <taxon>Ascomycota</taxon>
        <taxon>Pezizomycotina</taxon>
        <taxon>Sordariomycetes</taxon>
        <taxon>Sordariomycetidae</taxon>
        <taxon>Diaporthales</taxon>
        <taxon>Diaporthaceae</taxon>
        <taxon>Diaporthe</taxon>
    </lineage>
</organism>
<dbReference type="AlphaFoldDB" id="A0AAD9SF27"/>
<evidence type="ECO:0000313" key="4">
    <source>
        <dbReference type="Proteomes" id="UP001265746"/>
    </source>
</evidence>
<dbReference type="PANTHER" id="PTHR10039">
    <property type="entry name" value="AMELOGENIN"/>
    <property type="match status" value="1"/>
</dbReference>
<name>A0AAD9SF27_PHOAM</name>
<evidence type="ECO:0000256" key="1">
    <source>
        <dbReference type="ARBA" id="ARBA00022737"/>
    </source>
</evidence>
<dbReference type="Pfam" id="PF24883">
    <property type="entry name" value="NPHP3_N"/>
    <property type="match status" value="1"/>
</dbReference>
<dbReference type="PANTHER" id="PTHR10039:SF5">
    <property type="entry name" value="NACHT DOMAIN-CONTAINING PROTEIN"/>
    <property type="match status" value="1"/>
</dbReference>
<reference evidence="3" key="1">
    <citation type="submission" date="2023-06" db="EMBL/GenBank/DDBJ databases">
        <authorList>
            <person name="Noh H."/>
        </authorList>
    </citation>
    <scope>NUCLEOTIDE SEQUENCE</scope>
    <source>
        <strain evidence="3">DUCC20226</strain>
    </source>
</reference>
<accession>A0AAD9SF27</accession>
<proteinExistence type="predicted"/>
<evidence type="ECO:0000313" key="3">
    <source>
        <dbReference type="EMBL" id="KAK2606782.1"/>
    </source>
</evidence>
<comment type="caution">
    <text evidence="3">The sequence shown here is derived from an EMBL/GenBank/DDBJ whole genome shotgun (WGS) entry which is preliminary data.</text>
</comment>
<dbReference type="Proteomes" id="UP001265746">
    <property type="component" value="Unassembled WGS sequence"/>
</dbReference>
<protein>
    <recommendedName>
        <fullName evidence="2">Nephrocystin 3-like N-terminal domain-containing protein</fullName>
    </recommendedName>
</protein>
<sequence length="417" mass="48023">MDPATIIGTASAVLSFAQFAGKIIKTGSELHSKRTNATEINDGESTRMKFIDGNPDIHERLDKWAKIDNKALLKASFYAWKPTSDSFEWKPEDSSCMELLIRSLLHQLLTGTPEYIQTVIPKYWSPERYNVFTVFTQTEDSKLSFSFSELQTALYQLLDIYLTRYRIFFLIDAMDEFGHPHMHEQLAKTIQSWCHRSPLNIKICISSREDNSFLNTFPAQKRLQLHLHTTNDIKQLVTRSLTSNSYFQSDNFKQEGREELIGKIVCDAQGVFVWVVFTINELLRLLTDRQDFEALRKEVDTVCAKNMDELFVEIVNRIPHQYRREARAIFSIVGTVTAHPIRGYFCLQHYAAISKCLSSSANDSQSNSHRKLAHQVAHEVNQFKSRLPTISRGMLELEYFIARPYEGSVSMQRKAAV</sequence>
<dbReference type="InterPro" id="IPR056884">
    <property type="entry name" value="NPHP3-like_N"/>
</dbReference>
<dbReference type="EMBL" id="JAUJFL010000003">
    <property type="protein sequence ID" value="KAK2606782.1"/>
    <property type="molecule type" value="Genomic_DNA"/>
</dbReference>